<comment type="caution">
    <text evidence="1">The sequence shown here is derived from an EMBL/GenBank/DDBJ whole genome shotgun (WGS) entry which is preliminary data.</text>
</comment>
<accession>A0AAV4TXP9</accession>
<dbReference type="AlphaFoldDB" id="A0AAV4TXP9"/>
<reference evidence="1 2" key="1">
    <citation type="submission" date="2021-06" db="EMBL/GenBank/DDBJ databases">
        <title>Caerostris extrusa draft genome.</title>
        <authorList>
            <person name="Kono N."/>
            <person name="Arakawa K."/>
        </authorList>
    </citation>
    <scope>NUCLEOTIDE SEQUENCE [LARGE SCALE GENOMIC DNA]</scope>
</reference>
<dbReference type="Proteomes" id="UP001054945">
    <property type="component" value="Unassembled WGS sequence"/>
</dbReference>
<evidence type="ECO:0000313" key="2">
    <source>
        <dbReference type="Proteomes" id="UP001054945"/>
    </source>
</evidence>
<gene>
    <name evidence="1" type="ORF">CEXT_672011</name>
</gene>
<name>A0AAV4TXP9_CAEEX</name>
<protein>
    <submittedName>
        <fullName evidence="1">Uncharacterized protein</fullName>
    </submittedName>
</protein>
<sequence length="82" mass="9174">MLSSYCIKSATPCTLYQGVADLISHFGTDFGVQNFTFPLSPIKAITFYLHDIIQRVLKAEGNDKVLKLVAYENVDTLYPISQ</sequence>
<proteinExistence type="predicted"/>
<organism evidence="1 2">
    <name type="scientific">Caerostris extrusa</name>
    <name type="common">Bark spider</name>
    <name type="synonym">Caerostris bankana</name>
    <dbReference type="NCBI Taxonomy" id="172846"/>
    <lineage>
        <taxon>Eukaryota</taxon>
        <taxon>Metazoa</taxon>
        <taxon>Ecdysozoa</taxon>
        <taxon>Arthropoda</taxon>
        <taxon>Chelicerata</taxon>
        <taxon>Arachnida</taxon>
        <taxon>Araneae</taxon>
        <taxon>Araneomorphae</taxon>
        <taxon>Entelegynae</taxon>
        <taxon>Araneoidea</taxon>
        <taxon>Araneidae</taxon>
        <taxon>Caerostris</taxon>
    </lineage>
</organism>
<keyword evidence="2" id="KW-1185">Reference proteome</keyword>
<evidence type="ECO:0000313" key="1">
    <source>
        <dbReference type="EMBL" id="GIY49891.1"/>
    </source>
</evidence>
<dbReference type="EMBL" id="BPLR01011910">
    <property type="protein sequence ID" value="GIY49891.1"/>
    <property type="molecule type" value="Genomic_DNA"/>
</dbReference>